<evidence type="ECO:0000256" key="7">
    <source>
        <dbReference type="ARBA" id="ARBA00023224"/>
    </source>
</evidence>
<keyword evidence="2 8" id="KW-1003">Cell membrane</keyword>
<comment type="subcellular location">
    <subcellularLocation>
        <location evidence="1 8">Cell membrane</location>
        <topology evidence="1 8">Multi-pass membrane protein</topology>
    </subcellularLocation>
</comment>
<dbReference type="GO" id="GO:0050909">
    <property type="term" value="P:sensory perception of taste"/>
    <property type="evidence" value="ECO:0007669"/>
    <property type="project" value="InterPro"/>
</dbReference>
<dbReference type="InterPro" id="IPR013604">
    <property type="entry name" value="7TM_chemorcpt"/>
</dbReference>
<organism evidence="9 10">
    <name type="scientific">Rhynocoris fuscipes</name>
    <dbReference type="NCBI Taxonomy" id="488301"/>
    <lineage>
        <taxon>Eukaryota</taxon>
        <taxon>Metazoa</taxon>
        <taxon>Ecdysozoa</taxon>
        <taxon>Arthropoda</taxon>
        <taxon>Hexapoda</taxon>
        <taxon>Insecta</taxon>
        <taxon>Pterygota</taxon>
        <taxon>Neoptera</taxon>
        <taxon>Paraneoptera</taxon>
        <taxon>Hemiptera</taxon>
        <taxon>Heteroptera</taxon>
        <taxon>Panheteroptera</taxon>
        <taxon>Cimicomorpha</taxon>
        <taxon>Reduviidae</taxon>
        <taxon>Harpactorinae</taxon>
        <taxon>Harpactorini</taxon>
        <taxon>Rhynocoris</taxon>
    </lineage>
</organism>
<dbReference type="GO" id="GO:0030424">
    <property type="term" value="C:axon"/>
    <property type="evidence" value="ECO:0007669"/>
    <property type="project" value="TreeGrafter"/>
</dbReference>
<dbReference type="GO" id="GO:0005886">
    <property type="term" value="C:plasma membrane"/>
    <property type="evidence" value="ECO:0007669"/>
    <property type="project" value="UniProtKB-SubCell"/>
</dbReference>
<feature type="transmembrane region" description="Helical" evidence="8">
    <location>
        <begin position="168"/>
        <end position="187"/>
    </location>
</feature>
<dbReference type="Proteomes" id="UP001461498">
    <property type="component" value="Unassembled WGS sequence"/>
</dbReference>
<comment type="caution">
    <text evidence="9">The sequence shown here is derived from an EMBL/GenBank/DDBJ whole genome shotgun (WGS) entry which is preliminary data.</text>
</comment>
<keyword evidence="5 8" id="KW-0472">Membrane</keyword>
<feature type="transmembrane region" description="Helical" evidence="8">
    <location>
        <begin position="56"/>
        <end position="80"/>
    </location>
</feature>
<evidence type="ECO:0000313" key="9">
    <source>
        <dbReference type="EMBL" id="KAK9501399.1"/>
    </source>
</evidence>
<keyword evidence="10" id="KW-1185">Reference proteome</keyword>
<evidence type="ECO:0000313" key="10">
    <source>
        <dbReference type="Proteomes" id="UP001461498"/>
    </source>
</evidence>
<protein>
    <recommendedName>
        <fullName evidence="8">Gustatory receptor</fullName>
    </recommendedName>
</protein>
<gene>
    <name evidence="9" type="ORF">O3M35_012132</name>
</gene>
<evidence type="ECO:0000256" key="2">
    <source>
        <dbReference type="ARBA" id="ARBA00022475"/>
    </source>
</evidence>
<dbReference type="GO" id="GO:0043025">
    <property type="term" value="C:neuronal cell body"/>
    <property type="evidence" value="ECO:0007669"/>
    <property type="project" value="TreeGrafter"/>
</dbReference>
<evidence type="ECO:0000256" key="5">
    <source>
        <dbReference type="ARBA" id="ARBA00023136"/>
    </source>
</evidence>
<dbReference type="PANTHER" id="PTHR21143">
    <property type="entry name" value="INVERTEBRATE GUSTATORY RECEPTOR"/>
    <property type="match status" value="1"/>
</dbReference>
<dbReference type="GO" id="GO:0008049">
    <property type="term" value="P:male courtship behavior"/>
    <property type="evidence" value="ECO:0007669"/>
    <property type="project" value="TreeGrafter"/>
</dbReference>
<feature type="transmembrane region" description="Helical" evidence="8">
    <location>
        <begin position="142"/>
        <end position="162"/>
    </location>
</feature>
<dbReference type="GO" id="GO:0030425">
    <property type="term" value="C:dendrite"/>
    <property type="evidence" value="ECO:0007669"/>
    <property type="project" value="TreeGrafter"/>
</dbReference>
<dbReference type="GO" id="GO:0007635">
    <property type="term" value="P:chemosensory behavior"/>
    <property type="evidence" value="ECO:0007669"/>
    <property type="project" value="TreeGrafter"/>
</dbReference>
<comment type="function">
    <text evidence="8">Gustatory receptor which mediates acceptance or avoidance behavior, depending on its substrates.</text>
</comment>
<evidence type="ECO:0000256" key="3">
    <source>
        <dbReference type="ARBA" id="ARBA00022692"/>
    </source>
</evidence>
<dbReference type="AlphaFoldDB" id="A0AAW1CYN2"/>
<comment type="similarity">
    <text evidence="8">Belongs to the insect chemoreceptor superfamily. Gustatory receptor (GR) family.</text>
</comment>
<name>A0AAW1CYN2_9HEMI</name>
<feature type="transmembrane region" description="Helical" evidence="8">
    <location>
        <begin position="340"/>
        <end position="366"/>
    </location>
</feature>
<reference evidence="9 10" key="1">
    <citation type="submission" date="2022-12" db="EMBL/GenBank/DDBJ databases">
        <title>Chromosome-level genome assembly of true bugs.</title>
        <authorList>
            <person name="Ma L."/>
            <person name="Li H."/>
        </authorList>
    </citation>
    <scope>NUCLEOTIDE SEQUENCE [LARGE SCALE GENOMIC DNA]</scope>
    <source>
        <strain evidence="9">Lab_2022b</strain>
    </source>
</reference>
<feature type="transmembrane region" description="Helical" evidence="8">
    <location>
        <begin position="275"/>
        <end position="293"/>
    </location>
</feature>
<evidence type="ECO:0000256" key="1">
    <source>
        <dbReference type="ARBA" id="ARBA00004651"/>
    </source>
</evidence>
<keyword evidence="7 8" id="KW-0807">Transducer</keyword>
<keyword evidence="6 8" id="KW-0675">Receptor</keyword>
<dbReference type="PANTHER" id="PTHR21143:SF104">
    <property type="entry name" value="GUSTATORY RECEPTOR 8A-RELATED"/>
    <property type="match status" value="1"/>
</dbReference>
<proteinExistence type="inferred from homology"/>
<dbReference type="EMBL" id="JAPXFL010000009">
    <property type="protein sequence ID" value="KAK9501399.1"/>
    <property type="molecule type" value="Genomic_DNA"/>
</dbReference>
<evidence type="ECO:0000256" key="8">
    <source>
        <dbReference type="RuleBase" id="RU363108"/>
    </source>
</evidence>
<dbReference type="GO" id="GO:0007165">
    <property type="term" value="P:signal transduction"/>
    <property type="evidence" value="ECO:0007669"/>
    <property type="project" value="UniProtKB-KW"/>
</dbReference>
<keyword evidence="4 8" id="KW-1133">Transmembrane helix</keyword>
<sequence>MMRRDRIIAPKYSNKIIVRSLNINHIENAMDSINFLPKLFGLYPFYKIDSKHYFSLMHFLIALPMHLLYWFLNIIVIINADNSWTPFDYLQISLRMYAVTITVHYTLIWMIFNVKLFNDIVDNLKIVENSLKRLGLVFQHKVNYAFTIESTVMVSMTIPLAILMSDRSWYAIIRIIINFGIIYSMCIQAKQISDIIFVITELFSMLSLNTKNIQHFNDSNKTIDIFLYCHDLLKSVCASLNNLYSPFLMLCLTTCFARITLAIFTILDFKSVLDVVYLSAVALLYSLPAYRVATVCSRCINKANEFDDILFSLVHNNNTVHLARNIKVHLHIANRRKLTFTAFGLFQVNVGVLGKMIATAVTYLVIMLQLKAQFNLDQAVTND</sequence>
<feature type="transmembrane region" description="Helical" evidence="8">
    <location>
        <begin position="92"/>
        <end position="112"/>
    </location>
</feature>
<keyword evidence="3 8" id="KW-0812">Transmembrane</keyword>
<evidence type="ECO:0000256" key="4">
    <source>
        <dbReference type="ARBA" id="ARBA00022989"/>
    </source>
</evidence>
<evidence type="ECO:0000256" key="6">
    <source>
        <dbReference type="ARBA" id="ARBA00023170"/>
    </source>
</evidence>
<accession>A0AAW1CYN2</accession>
<feature type="transmembrane region" description="Helical" evidence="8">
    <location>
        <begin position="247"/>
        <end position="269"/>
    </location>
</feature>
<dbReference type="Pfam" id="PF08395">
    <property type="entry name" value="7tm_7"/>
    <property type="match status" value="1"/>
</dbReference>